<protein>
    <submittedName>
        <fullName evidence="4">Glycosyltransferase</fullName>
    </submittedName>
</protein>
<gene>
    <name evidence="4" type="ORF">F7Q93_15005</name>
</gene>
<dbReference type="PANTHER" id="PTHR22916:SF51">
    <property type="entry name" value="GLYCOSYLTRANSFERASE EPSH-RELATED"/>
    <property type="match status" value="1"/>
</dbReference>
<accession>A0A643EXT5</accession>
<evidence type="ECO:0000256" key="1">
    <source>
        <dbReference type="ARBA" id="ARBA00022676"/>
    </source>
</evidence>
<dbReference type="GO" id="GO:0016758">
    <property type="term" value="F:hexosyltransferase activity"/>
    <property type="evidence" value="ECO:0007669"/>
    <property type="project" value="UniProtKB-ARBA"/>
</dbReference>
<dbReference type="Pfam" id="PF00535">
    <property type="entry name" value="Glycos_transf_2"/>
    <property type="match status" value="1"/>
</dbReference>
<feature type="domain" description="Glycosyltransferase 2-like" evidence="3">
    <location>
        <begin position="181"/>
        <end position="348"/>
    </location>
</feature>
<organism evidence="4">
    <name type="scientific">Brucella pituitosa</name>
    <dbReference type="NCBI Taxonomy" id="571256"/>
    <lineage>
        <taxon>Bacteria</taxon>
        <taxon>Pseudomonadati</taxon>
        <taxon>Pseudomonadota</taxon>
        <taxon>Alphaproteobacteria</taxon>
        <taxon>Hyphomicrobiales</taxon>
        <taxon>Brucellaceae</taxon>
        <taxon>Brucella/Ochrobactrum group</taxon>
        <taxon>Brucella</taxon>
    </lineage>
</organism>
<evidence type="ECO:0000259" key="3">
    <source>
        <dbReference type="Pfam" id="PF00535"/>
    </source>
</evidence>
<dbReference type="Gene3D" id="3.90.550.10">
    <property type="entry name" value="Spore Coat Polysaccharide Biosynthesis Protein SpsA, Chain A"/>
    <property type="match status" value="1"/>
</dbReference>
<dbReference type="CDD" id="cd00761">
    <property type="entry name" value="Glyco_tranf_GTA_type"/>
    <property type="match status" value="1"/>
</dbReference>
<dbReference type="InterPro" id="IPR001173">
    <property type="entry name" value="Glyco_trans_2-like"/>
</dbReference>
<keyword evidence="1" id="KW-0328">Glycosyltransferase</keyword>
<evidence type="ECO:0000313" key="4">
    <source>
        <dbReference type="EMBL" id="KAB0570548.1"/>
    </source>
</evidence>
<comment type="caution">
    <text evidence="4">The sequence shown here is derived from an EMBL/GenBank/DDBJ whole genome shotgun (WGS) entry which is preliminary data.</text>
</comment>
<dbReference type="PANTHER" id="PTHR22916">
    <property type="entry name" value="GLYCOSYLTRANSFERASE"/>
    <property type="match status" value="1"/>
</dbReference>
<sequence length="465" mass="52596">MSYLWERVAGSLKRRSDIASSVQADLGRILSEFYGPLTAPVSPRPVCLFLGARSGLEIEFVKANYPGARIITWDCKIDVAQCGDIAVNNVDELMVSLQRLGVDGVDFCRVDEHYFTDELITELGSVKIKIGYLCGAFGSLCRSPYQLHRDLSCVADLFYVRSLSSEMSLAKSVKGLQKYVSVIVPAYGIENYLPKCLETLSSQTLKEIEIIVVDDGAKDNSGAIADDWASRYPEIIKVIHKENGGCASARNAGLAEASGYYVGFVDGDDWVSPYMFEDLLNAVLPGFKDIGQCGYVEAYESGGSKTNFGNEPIRLPLIFPYETNFKPDFIFNSPSIWRRIYRRDFLNKYDLRFNNSLKRFDDLPFAYLALSLAQSVVVIPDAHYFYRMGRPGQDVSFDDERLYIHFEIFDYLYQVIETKYDGELLNHLGPIEAATHRWALSLIREDLKDDYRERMLSGRNLEQMS</sequence>
<dbReference type="AlphaFoldDB" id="A0A643EXT5"/>
<reference evidence="4" key="1">
    <citation type="submission" date="2019-09" db="EMBL/GenBank/DDBJ databases">
        <title>Draft genome sequences of 48 bacterial type strains from the CCUG.</title>
        <authorList>
            <person name="Tunovic T."/>
            <person name="Pineiro-Iglesias B."/>
            <person name="Unosson C."/>
            <person name="Inganas E."/>
            <person name="Ohlen M."/>
            <person name="Cardew S."/>
            <person name="Jensie-Markopoulos S."/>
            <person name="Salva-Serra F."/>
            <person name="Jaen-Luchoro D."/>
            <person name="Karlsson R."/>
            <person name="Svensson-Stadler L."/>
            <person name="Chun J."/>
            <person name="Moore E."/>
        </authorList>
    </citation>
    <scope>NUCLEOTIDE SEQUENCE</scope>
    <source>
        <strain evidence="4">CCUG 50899</strain>
    </source>
</reference>
<name>A0A643EXT5_9HYPH</name>
<dbReference type="InterPro" id="IPR029044">
    <property type="entry name" value="Nucleotide-diphossugar_trans"/>
</dbReference>
<dbReference type="EMBL" id="VZPE01000006">
    <property type="protein sequence ID" value="KAB0570548.1"/>
    <property type="molecule type" value="Genomic_DNA"/>
</dbReference>
<evidence type="ECO:0000256" key="2">
    <source>
        <dbReference type="ARBA" id="ARBA00022679"/>
    </source>
</evidence>
<keyword evidence="2 4" id="KW-0808">Transferase</keyword>
<dbReference type="SUPFAM" id="SSF53448">
    <property type="entry name" value="Nucleotide-diphospho-sugar transferases"/>
    <property type="match status" value="1"/>
</dbReference>
<dbReference type="RefSeq" id="WP_128093977.1">
    <property type="nucleotide sequence ID" value="NZ_JBHEEN010000006.1"/>
</dbReference>
<proteinExistence type="predicted"/>